<organism evidence="4">
    <name type="scientific">Candidatus Caldatribacterium californiense</name>
    <dbReference type="NCBI Taxonomy" id="1454726"/>
    <lineage>
        <taxon>Bacteria</taxon>
        <taxon>Pseudomonadati</taxon>
        <taxon>Atribacterota</taxon>
        <taxon>Atribacteria</taxon>
        <taxon>Atribacterales</taxon>
        <taxon>Candidatus Caldatribacteriaceae</taxon>
        <taxon>Candidatus Caldatribacterium</taxon>
    </lineage>
</organism>
<name>A0A7V3YHF6_9BACT</name>
<evidence type="ECO:0000313" key="4">
    <source>
        <dbReference type="EMBL" id="HGI31158.1"/>
    </source>
</evidence>
<dbReference type="PIRSF" id="PIRSF016202">
    <property type="entry name" value="PH1107"/>
    <property type="match status" value="1"/>
</dbReference>
<protein>
    <submittedName>
        <fullName evidence="4">Glycosidase</fullName>
    </submittedName>
</protein>
<dbReference type="EMBL" id="DTFV01000114">
    <property type="protein sequence ID" value="HGI31158.1"/>
    <property type="molecule type" value="Genomic_DNA"/>
</dbReference>
<dbReference type="CDD" id="cd18615">
    <property type="entry name" value="GH130"/>
    <property type="match status" value="1"/>
</dbReference>
<keyword evidence="4" id="KW-0326">Glycosidase</keyword>
<sequence>MRPAYHSGPRQLVKRYERNPILSPEKWPYRVNAVLNPGAVQFQGRTLLLVRVEDCRGFSHLTVAASEDGKEQWEINPFPSLAAEEQFAEEQWGLEDPRIVWLEEEKCYAITYVSFSKGGPLVSLALTENFKEFVKYGPLLPPEDKDAALFPRRFRADGGKRYALIHRPIIRGEAHIWISFSPDLRHWGDHQILLPVRPGWWDQHRVGLGTPPVATPYGWLVFYHGVRHTASGSLYRVGAALLDLEDPRRVLCRTEEWIMSPQEPYELLGDVPGVVFPTGIIVDEEKNEIRLYYGAADRCVGLAFLRYREFLEYLVEEKTV</sequence>
<evidence type="ECO:0000256" key="2">
    <source>
        <dbReference type="ARBA" id="ARBA00022679"/>
    </source>
</evidence>
<accession>A0A7V3YHF6</accession>
<dbReference type="PANTHER" id="PTHR34106:SF5">
    <property type="entry name" value="GLYCOSIDASE"/>
    <property type="match status" value="1"/>
</dbReference>
<evidence type="ECO:0000256" key="1">
    <source>
        <dbReference type="ARBA" id="ARBA00022676"/>
    </source>
</evidence>
<proteinExistence type="inferred from homology"/>
<evidence type="ECO:0000256" key="3">
    <source>
        <dbReference type="ARBA" id="ARBA00024356"/>
    </source>
</evidence>
<gene>
    <name evidence="4" type="ORF">ENV30_07650</name>
</gene>
<dbReference type="PANTHER" id="PTHR34106">
    <property type="entry name" value="GLYCOSIDASE"/>
    <property type="match status" value="1"/>
</dbReference>
<reference evidence="4" key="1">
    <citation type="journal article" date="2020" name="mSystems">
        <title>Genome- and Community-Level Interaction Insights into Carbon Utilization and Element Cycling Functions of Hydrothermarchaeota in Hydrothermal Sediment.</title>
        <authorList>
            <person name="Zhou Z."/>
            <person name="Liu Y."/>
            <person name="Xu W."/>
            <person name="Pan J."/>
            <person name="Luo Z.H."/>
            <person name="Li M."/>
        </authorList>
    </citation>
    <scope>NUCLEOTIDE SEQUENCE [LARGE SCALE GENOMIC DNA]</scope>
    <source>
        <strain evidence="4">SpSt-747</strain>
    </source>
</reference>
<dbReference type="GO" id="GO:0016798">
    <property type="term" value="F:hydrolase activity, acting on glycosyl bonds"/>
    <property type="evidence" value="ECO:0007669"/>
    <property type="project" value="UniProtKB-KW"/>
</dbReference>
<comment type="caution">
    <text evidence="4">The sequence shown here is derived from an EMBL/GenBank/DDBJ whole genome shotgun (WGS) entry which is preliminary data.</text>
</comment>
<comment type="similarity">
    <text evidence="3">Belongs to the glycosyl hydrolase 130 family.</text>
</comment>
<dbReference type="GO" id="GO:0016757">
    <property type="term" value="F:glycosyltransferase activity"/>
    <property type="evidence" value="ECO:0007669"/>
    <property type="project" value="UniProtKB-KW"/>
</dbReference>
<dbReference type="Pfam" id="PF04041">
    <property type="entry name" value="Glyco_hydro_130"/>
    <property type="match status" value="1"/>
</dbReference>
<dbReference type="InterPro" id="IPR007184">
    <property type="entry name" value="Mannoside_phosphorylase"/>
</dbReference>
<dbReference type="InterPro" id="IPR023296">
    <property type="entry name" value="Glyco_hydro_beta-prop_sf"/>
</dbReference>
<dbReference type="AlphaFoldDB" id="A0A7V3YHF6"/>
<dbReference type="SUPFAM" id="SSF75005">
    <property type="entry name" value="Arabinanase/levansucrase/invertase"/>
    <property type="match status" value="1"/>
</dbReference>
<keyword evidence="1" id="KW-0328">Glycosyltransferase</keyword>
<keyword evidence="4" id="KW-0378">Hydrolase</keyword>
<keyword evidence="2" id="KW-0808">Transferase</keyword>
<dbReference type="Gene3D" id="2.115.10.20">
    <property type="entry name" value="Glycosyl hydrolase domain, family 43"/>
    <property type="match status" value="1"/>
</dbReference>